<dbReference type="PANTHER" id="PTHR34591">
    <property type="entry name" value="OS03G0653100 PROTEIN-RELATED"/>
    <property type="match status" value="1"/>
</dbReference>
<dbReference type="SMART" id="SM00256">
    <property type="entry name" value="FBOX"/>
    <property type="match status" value="1"/>
</dbReference>
<name>A0AAV5CD08_ELECO</name>
<dbReference type="InterPro" id="IPR036047">
    <property type="entry name" value="F-box-like_dom_sf"/>
</dbReference>
<keyword evidence="3" id="KW-1185">Reference proteome</keyword>
<reference evidence="2" key="1">
    <citation type="journal article" date="2018" name="DNA Res.">
        <title>Multiple hybrid de novo genome assembly of finger millet, an orphan allotetraploid crop.</title>
        <authorList>
            <person name="Hatakeyama M."/>
            <person name="Aluri S."/>
            <person name="Balachadran M.T."/>
            <person name="Sivarajan S.R."/>
            <person name="Patrignani A."/>
            <person name="Gruter S."/>
            <person name="Poveda L."/>
            <person name="Shimizu-Inatsugi R."/>
            <person name="Baeten J."/>
            <person name="Francoijs K.J."/>
            <person name="Nataraja K.N."/>
            <person name="Reddy Y.A.N."/>
            <person name="Phadnis S."/>
            <person name="Ravikumar R.L."/>
            <person name="Schlapbach R."/>
            <person name="Sreeman S.M."/>
            <person name="Shimizu K.K."/>
        </authorList>
    </citation>
    <scope>NUCLEOTIDE SEQUENCE</scope>
</reference>
<comment type="caution">
    <text evidence="2">The sequence shown here is derived from an EMBL/GenBank/DDBJ whole genome shotgun (WGS) entry which is preliminary data.</text>
</comment>
<dbReference type="PANTHER" id="PTHR34591:SF50">
    <property type="entry name" value="F-BOX DOMAIN-CONTAINING PROTEIN"/>
    <property type="match status" value="1"/>
</dbReference>
<feature type="domain" description="F-box" evidence="1">
    <location>
        <begin position="5"/>
        <end position="45"/>
    </location>
</feature>
<dbReference type="AlphaFoldDB" id="A0AAV5CD08"/>
<dbReference type="EMBL" id="BQKI01000006">
    <property type="protein sequence ID" value="GJM95949.1"/>
    <property type="molecule type" value="Genomic_DNA"/>
</dbReference>
<dbReference type="SUPFAM" id="SSF81383">
    <property type="entry name" value="F-box domain"/>
    <property type="match status" value="1"/>
</dbReference>
<dbReference type="InterPro" id="IPR001810">
    <property type="entry name" value="F-box_dom"/>
</dbReference>
<dbReference type="Pfam" id="PF00646">
    <property type="entry name" value="F-box"/>
    <property type="match status" value="1"/>
</dbReference>
<evidence type="ECO:0000313" key="2">
    <source>
        <dbReference type="EMBL" id="GJM95949.1"/>
    </source>
</evidence>
<accession>A0AAV5CD08</accession>
<evidence type="ECO:0000259" key="1">
    <source>
        <dbReference type="SMART" id="SM00256"/>
    </source>
</evidence>
<sequence>MPQRFPDDVLAGILRRLAPRYVAASRSVCRAWRDVVDARGLLRADLLPLSLAGLFINFHCLDITTDASICGKHDYFPDAAAGVRSWSFVLHHCNGLLLIAVDNDSDDLRVLNPATRFWTALPKCPAPVMETDRSHDEYLAYDPTVSPHYQVFSIPRFAKRGRIGDFHYNSLQDLNYCYGKYNIEDDVEADMCEEESEWSSEASDVISETPVQEYSLAWRAETPALANK</sequence>
<protein>
    <recommendedName>
        <fullName evidence="1">F-box domain-containing protein</fullName>
    </recommendedName>
</protein>
<reference evidence="2" key="2">
    <citation type="submission" date="2021-12" db="EMBL/GenBank/DDBJ databases">
        <title>Resequencing data analysis of finger millet.</title>
        <authorList>
            <person name="Hatakeyama M."/>
            <person name="Aluri S."/>
            <person name="Balachadran M.T."/>
            <person name="Sivarajan S.R."/>
            <person name="Poveda L."/>
            <person name="Shimizu-Inatsugi R."/>
            <person name="Schlapbach R."/>
            <person name="Sreeman S.M."/>
            <person name="Shimizu K.K."/>
        </authorList>
    </citation>
    <scope>NUCLEOTIDE SEQUENCE</scope>
</reference>
<proteinExistence type="predicted"/>
<organism evidence="2 3">
    <name type="scientific">Eleusine coracana subsp. coracana</name>
    <dbReference type="NCBI Taxonomy" id="191504"/>
    <lineage>
        <taxon>Eukaryota</taxon>
        <taxon>Viridiplantae</taxon>
        <taxon>Streptophyta</taxon>
        <taxon>Embryophyta</taxon>
        <taxon>Tracheophyta</taxon>
        <taxon>Spermatophyta</taxon>
        <taxon>Magnoliopsida</taxon>
        <taxon>Liliopsida</taxon>
        <taxon>Poales</taxon>
        <taxon>Poaceae</taxon>
        <taxon>PACMAD clade</taxon>
        <taxon>Chloridoideae</taxon>
        <taxon>Cynodonteae</taxon>
        <taxon>Eleusininae</taxon>
        <taxon>Eleusine</taxon>
    </lineage>
</organism>
<gene>
    <name evidence="2" type="primary">ga12745</name>
    <name evidence="2" type="ORF">PR202_ga12745</name>
</gene>
<evidence type="ECO:0000313" key="3">
    <source>
        <dbReference type="Proteomes" id="UP001054889"/>
    </source>
</evidence>
<dbReference type="Proteomes" id="UP001054889">
    <property type="component" value="Unassembled WGS sequence"/>
</dbReference>
<dbReference type="Gene3D" id="1.20.1280.50">
    <property type="match status" value="1"/>
</dbReference>